<evidence type="ECO:0000313" key="2">
    <source>
        <dbReference type="Proteomes" id="UP000325433"/>
    </source>
</evidence>
<evidence type="ECO:0000313" key="1">
    <source>
        <dbReference type="EMBL" id="KAE8310314.1"/>
    </source>
</evidence>
<gene>
    <name evidence="1" type="ORF">BDV41DRAFT_545667</name>
</gene>
<name>A0A5N6VP05_9EURO</name>
<organism evidence="1 2">
    <name type="scientific">Aspergillus transmontanensis</name>
    <dbReference type="NCBI Taxonomy" id="1034304"/>
    <lineage>
        <taxon>Eukaryota</taxon>
        <taxon>Fungi</taxon>
        <taxon>Dikarya</taxon>
        <taxon>Ascomycota</taxon>
        <taxon>Pezizomycotina</taxon>
        <taxon>Eurotiomycetes</taxon>
        <taxon>Eurotiomycetidae</taxon>
        <taxon>Eurotiales</taxon>
        <taxon>Aspergillaceae</taxon>
        <taxon>Aspergillus</taxon>
        <taxon>Aspergillus subgen. Circumdati</taxon>
    </lineage>
</organism>
<protein>
    <submittedName>
        <fullName evidence="1">Uncharacterized protein</fullName>
    </submittedName>
</protein>
<dbReference type="EMBL" id="ML738355">
    <property type="protein sequence ID" value="KAE8310314.1"/>
    <property type="molecule type" value="Genomic_DNA"/>
</dbReference>
<dbReference type="Proteomes" id="UP000325433">
    <property type="component" value="Unassembled WGS sequence"/>
</dbReference>
<accession>A0A5N6VP05</accession>
<sequence length="67" mass="7963">MKYISYLYRLYSDDWPPLLQDTGPLDVPGMIPCYIPWHNRYIDFVTHPFYLLRIRCTATCSCECLSP</sequence>
<keyword evidence="2" id="KW-1185">Reference proteome</keyword>
<dbReference type="AlphaFoldDB" id="A0A5N6VP05"/>
<reference evidence="2" key="1">
    <citation type="submission" date="2019-04" db="EMBL/GenBank/DDBJ databases">
        <title>Friends and foes A comparative genomics studyof 23 Aspergillus species from section Flavi.</title>
        <authorList>
            <consortium name="DOE Joint Genome Institute"/>
            <person name="Kjaerbolling I."/>
            <person name="Vesth T."/>
            <person name="Frisvad J.C."/>
            <person name="Nybo J.L."/>
            <person name="Theobald S."/>
            <person name="Kildgaard S."/>
            <person name="Isbrandt T."/>
            <person name="Kuo A."/>
            <person name="Sato A."/>
            <person name="Lyhne E.K."/>
            <person name="Kogle M.E."/>
            <person name="Wiebenga A."/>
            <person name="Kun R.S."/>
            <person name="Lubbers R.J."/>
            <person name="Makela M.R."/>
            <person name="Barry K."/>
            <person name="Chovatia M."/>
            <person name="Clum A."/>
            <person name="Daum C."/>
            <person name="Haridas S."/>
            <person name="He G."/>
            <person name="LaButti K."/>
            <person name="Lipzen A."/>
            <person name="Mondo S."/>
            <person name="Riley R."/>
            <person name="Salamov A."/>
            <person name="Simmons B.A."/>
            <person name="Magnuson J.K."/>
            <person name="Henrissat B."/>
            <person name="Mortensen U.H."/>
            <person name="Larsen T.O."/>
            <person name="Devries R.P."/>
            <person name="Grigoriev I.V."/>
            <person name="Machida M."/>
            <person name="Baker S.E."/>
            <person name="Andersen M.R."/>
        </authorList>
    </citation>
    <scope>NUCLEOTIDE SEQUENCE [LARGE SCALE GENOMIC DNA]</scope>
    <source>
        <strain evidence="2">CBS 130015</strain>
    </source>
</reference>
<proteinExistence type="predicted"/>